<dbReference type="InterPro" id="IPR014729">
    <property type="entry name" value="Rossmann-like_a/b/a_fold"/>
</dbReference>
<proteinExistence type="predicted"/>
<protein>
    <submittedName>
        <fullName evidence="2">Universal stress protein</fullName>
    </submittedName>
</protein>
<evidence type="ECO:0000313" key="3">
    <source>
        <dbReference type="Proteomes" id="UP001596547"/>
    </source>
</evidence>
<gene>
    <name evidence="2" type="ORF">ACFQPE_19160</name>
</gene>
<dbReference type="CDD" id="cd00293">
    <property type="entry name" value="USP-like"/>
    <property type="match status" value="1"/>
</dbReference>
<dbReference type="Proteomes" id="UP001596547">
    <property type="component" value="Unassembled WGS sequence"/>
</dbReference>
<dbReference type="SUPFAM" id="SSF52402">
    <property type="entry name" value="Adenine nucleotide alpha hydrolases-like"/>
    <property type="match status" value="1"/>
</dbReference>
<dbReference type="Pfam" id="PF00582">
    <property type="entry name" value="Usp"/>
    <property type="match status" value="1"/>
</dbReference>
<dbReference type="Gene3D" id="3.40.50.620">
    <property type="entry name" value="HUPs"/>
    <property type="match status" value="1"/>
</dbReference>
<keyword evidence="3" id="KW-1185">Reference proteome</keyword>
<sequence>MKPYDPNDIPETVTSASEQLEVSAIEATVRRERGNPAAYIVAVAAEADAGNMLIGGRKWSLIRRALLGSTTQPVVLSAERSVSLGK</sequence>
<name>A0ABD6AEA9_9EURY</name>
<dbReference type="GeneID" id="79316912"/>
<dbReference type="EMBL" id="JBHTBF010000003">
    <property type="protein sequence ID" value="MFC7318899.1"/>
    <property type="molecule type" value="Genomic_DNA"/>
</dbReference>
<dbReference type="RefSeq" id="WP_276306267.1">
    <property type="nucleotide sequence ID" value="NZ_CP119993.1"/>
</dbReference>
<organism evidence="2 3">
    <name type="scientific">Halomarina halobia</name>
    <dbReference type="NCBI Taxonomy" id="3033386"/>
    <lineage>
        <taxon>Archaea</taxon>
        <taxon>Methanobacteriati</taxon>
        <taxon>Methanobacteriota</taxon>
        <taxon>Stenosarchaea group</taxon>
        <taxon>Halobacteria</taxon>
        <taxon>Halobacteriales</taxon>
        <taxon>Natronomonadaceae</taxon>
        <taxon>Halomarina</taxon>
    </lineage>
</organism>
<reference evidence="2 3" key="1">
    <citation type="journal article" date="2019" name="Int. J. Syst. Evol. Microbiol.">
        <title>The Global Catalogue of Microorganisms (GCM) 10K type strain sequencing project: providing services to taxonomists for standard genome sequencing and annotation.</title>
        <authorList>
            <consortium name="The Broad Institute Genomics Platform"/>
            <consortium name="The Broad Institute Genome Sequencing Center for Infectious Disease"/>
            <person name="Wu L."/>
            <person name="Ma J."/>
        </authorList>
    </citation>
    <scope>NUCLEOTIDE SEQUENCE [LARGE SCALE GENOMIC DNA]</scope>
    <source>
        <strain evidence="2 3">PSR21</strain>
    </source>
</reference>
<evidence type="ECO:0000313" key="2">
    <source>
        <dbReference type="EMBL" id="MFC7318899.1"/>
    </source>
</evidence>
<evidence type="ECO:0000259" key="1">
    <source>
        <dbReference type="Pfam" id="PF00582"/>
    </source>
</evidence>
<dbReference type="AlphaFoldDB" id="A0ABD6AEA9"/>
<feature type="domain" description="UspA" evidence="1">
    <location>
        <begin position="18"/>
        <end position="82"/>
    </location>
</feature>
<dbReference type="InterPro" id="IPR006016">
    <property type="entry name" value="UspA"/>
</dbReference>
<accession>A0ABD6AEA9</accession>
<comment type="caution">
    <text evidence="2">The sequence shown here is derived from an EMBL/GenBank/DDBJ whole genome shotgun (WGS) entry which is preliminary data.</text>
</comment>